<name>A0A1V4I5R9_9FIRM</name>
<keyword evidence="2" id="KW-1185">Reference proteome</keyword>
<dbReference type="OrthoDB" id="1708171at2"/>
<reference evidence="1 2" key="1">
    <citation type="submission" date="2017-03" db="EMBL/GenBank/DDBJ databases">
        <title>Genome sequence of Clostridium thermoalcaliphilum DSM 7309.</title>
        <authorList>
            <person name="Poehlein A."/>
            <person name="Daniel R."/>
        </authorList>
    </citation>
    <scope>NUCLEOTIDE SEQUENCE [LARGE SCALE GENOMIC DNA]</scope>
    <source>
        <strain evidence="1 2">DSM 7309</strain>
    </source>
</reference>
<accession>A0A1V4I5R9</accession>
<dbReference type="EMBL" id="MZGW01000006">
    <property type="protein sequence ID" value="OPJ55303.1"/>
    <property type="molecule type" value="Genomic_DNA"/>
</dbReference>
<dbReference type="STRING" id="29349.CLOTH_16060"/>
<comment type="caution">
    <text evidence="1">The sequence shown here is derived from an EMBL/GenBank/DDBJ whole genome shotgun (WGS) entry which is preliminary data.</text>
</comment>
<proteinExistence type="predicted"/>
<dbReference type="AlphaFoldDB" id="A0A1V4I5R9"/>
<evidence type="ECO:0000313" key="1">
    <source>
        <dbReference type="EMBL" id="OPJ55303.1"/>
    </source>
</evidence>
<protein>
    <submittedName>
        <fullName evidence="1">Uncharacterized protein</fullName>
    </submittedName>
</protein>
<dbReference type="RefSeq" id="WP_079412883.1">
    <property type="nucleotide sequence ID" value="NZ_MZGW01000006.1"/>
</dbReference>
<dbReference type="Proteomes" id="UP000190140">
    <property type="component" value="Unassembled WGS sequence"/>
</dbReference>
<organism evidence="1 2">
    <name type="scientific">Alkalithermobacter paradoxus</name>
    <dbReference type="NCBI Taxonomy" id="29349"/>
    <lineage>
        <taxon>Bacteria</taxon>
        <taxon>Bacillati</taxon>
        <taxon>Bacillota</taxon>
        <taxon>Clostridia</taxon>
        <taxon>Peptostreptococcales</taxon>
        <taxon>Tepidibacteraceae</taxon>
        <taxon>Alkalithermobacter</taxon>
    </lineage>
</organism>
<gene>
    <name evidence="1" type="ORF">CLOTH_16060</name>
</gene>
<sequence length="103" mass="11778">MEDKILSILQQMQSDMSEMKGDIKSLKSDVELIKIQQNEHTQILKALQHSSETNSNDIEDLALKISKVYGKVSLVQNDLNMIEYVTANNMANIAMLKRKKNRI</sequence>
<evidence type="ECO:0000313" key="2">
    <source>
        <dbReference type="Proteomes" id="UP000190140"/>
    </source>
</evidence>